<evidence type="ECO:0000313" key="2">
    <source>
        <dbReference type="EMBL" id="ABG09687.1"/>
    </source>
</evidence>
<name>A0A5Q5BN74_MYCSS</name>
<sequence precursor="true">MQQTVRSYLTAGVAVVGAGALALAPIQPVDSTLSDTRIPAVFSGPVGLTAISNPTYEEVFTRASENFEALVSYFFEQYDNDATPIQVIIQNQTANLETIAEAARNTVDAVGTALTETVPNQIRDAIDALGEGDFYSAVNLLVGAAIAPVAPLIFLAQPIQAALTQTLANAVNAFTFVTDPLTLGIQLLSVVGPVINAAAAAVASVQAIVDSFDGGDPLREIVNAPATILNGFLNGGYGPDFGAVLGGGALPFGIFAGGLLTGPELINPAAGPEFGFSLAGPIGALLLWRAGLADSIRTIFGFGRAAAESQVSDLPDADANFISISTDELTDEPPVKEVSYQESVPEPEKIVAAVTDPDEEVDVVSEPTDSEPVDGTDDGTDDVDLGGDTDEGDDSDLEESVDVTGGDEDAGDEDGGEDEGADANDGGSDNGGTAGDNTSDNGSEGDSSSSNDKGSDGSDE</sequence>
<dbReference type="EMBL" id="CP000384">
    <property type="protein sequence ID" value="ABG09687.1"/>
    <property type="molecule type" value="Genomic_DNA"/>
</dbReference>
<dbReference type="AlphaFoldDB" id="A0A5Q5BN74"/>
<organism evidence="2">
    <name type="scientific">Mycobacterium sp. (strain MCS)</name>
    <dbReference type="NCBI Taxonomy" id="164756"/>
    <lineage>
        <taxon>Bacteria</taxon>
        <taxon>Bacillati</taxon>
        <taxon>Actinomycetota</taxon>
        <taxon>Actinomycetes</taxon>
        <taxon>Mycobacteriales</taxon>
        <taxon>Mycobacteriaceae</taxon>
        <taxon>Mycobacterium</taxon>
    </lineage>
</organism>
<gene>
    <name evidence="2" type="ordered locus">Mmcs_3580</name>
</gene>
<accession>A0A5Q5BN74</accession>
<feature type="compositionally biased region" description="Low complexity" evidence="1">
    <location>
        <begin position="435"/>
        <end position="452"/>
    </location>
</feature>
<evidence type="ECO:0008006" key="3">
    <source>
        <dbReference type="Google" id="ProtNLM"/>
    </source>
</evidence>
<reference evidence="2" key="1">
    <citation type="submission" date="2006-06" db="EMBL/GenBank/DDBJ databases">
        <title>Complete sequence of chromosome of Mycobacterium sp. MCS.</title>
        <authorList>
            <consortium name="US DOE Joint Genome Institute"/>
            <person name="Copeland A."/>
            <person name="Lucas S."/>
            <person name="Lapidus A."/>
            <person name="Barry K."/>
            <person name="Detter J.C."/>
            <person name="Glavina del Rio T."/>
            <person name="Hammon N."/>
            <person name="Israni S."/>
            <person name="Dalin E."/>
            <person name="Tice H."/>
            <person name="Pitluck S."/>
            <person name="Martinez M."/>
            <person name="Schmutz J."/>
            <person name="Larimer F."/>
            <person name="Land M."/>
            <person name="Hauser L."/>
            <person name="Kyrpides N."/>
            <person name="Kim E."/>
            <person name="Miller C.D."/>
            <person name="Hughes J.E."/>
            <person name="Anderson A.J."/>
            <person name="Sims R.C."/>
            <person name="Richardson P."/>
        </authorList>
    </citation>
    <scope>NUCLEOTIDE SEQUENCE [LARGE SCALE GENOMIC DNA]</scope>
    <source>
        <strain evidence="2">MCS</strain>
    </source>
</reference>
<feature type="region of interest" description="Disordered" evidence="1">
    <location>
        <begin position="353"/>
        <end position="460"/>
    </location>
</feature>
<evidence type="ECO:0000256" key="1">
    <source>
        <dbReference type="SAM" id="MobiDB-lite"/>
    </source>
</evidence>
<feature type="compositionally biased region" description="Acidic residues" evidence="1">
    <location>
        <begin position="356"/>
        <end position="422"/>
    </location>
</feature>
<dbReference type="KEGG" id="mmc:Mmcs_3580"/>
<proteinExistence type="predicted"/>
<protein>
    <recommendedName>
        <fullName evidence="3">PE-PGRS family protein</fullName>
    </recommendedName>
</protein>